<dbReference type="GO" id="GO:0005634">
    <property type="term" value="C:nucleus"/>
    <property type="evidence" value="ECO:0007669"/>
    <property type="project" value="UniProtKB-SubCell"/>
</dbReference>
<keyword evidence="2" id="KW-0805">Transcription regulation</keyword>
<dbReference type="PROSITE" id="PS50811">
    <property type="entry name" value="WRKY"/>
    <property type="match status" value="1"/>
</dbReference>
<dbReference type="SUPFAM" id="SSF118290">
    <property type="entry name" value="WRKY DNA-binding domain"/>
    <property type="match status" value="1"/>
</dbReference>
<accession>A0A5J9UW35</accession>
<keyword evidence="5" id="KW-0539">Nucleus</keyword>
<feature type="compositionally biased region" description="Polar residues" evidence="6">
    <location>
        <begin position="201"/>
        <end position="211"/>
    </location>
</feature>
<evidence type="ECO:0000256" key="3">
    <source>
        <dbReference type="ARBA" id="ARBA00023125"/>
    </source>
</evidence>
<dbReference type="Gene3D" id="2.20.25.80">
    <property type="entry name" value="WRKY domain"/>
    <property type="match status" value="1"/>
</dbReference>
<feature type="domain" description="WRKY" evidence="7">
    <location>
        <begin position="65"/>
        <end position="134"/>
    </location>
</feature>
<dbReference type="GO" id="GO:0043565">
    <property type="term" value="F:sequence-specific DNA binding"/>
    <property type="evidence" value="ECO:0007669"/>
    <property type="project" value="InterPro"/>
</dbReference>
<comment type="caution">
    <text evidence="8">The sequence shown here is derived from an EMBL/GenBank/DDBJ whole genome shotgun (WGS) entry which is preliminary data.</text>
</comment>
<keyword evidence="3" id="KW-0238">DNA-binding</keyword>
<dbReference type="SMART" id="SM00774">
    <property type="entry name" value="WRKY"/>
    <property type="match status" value="1"/>
</dbReference>
<comment type="subcellular location">
    <subcellularLocation>
        <location evidence="1">Nucleus</location>
    </subcellularLocation>
</comment>
<keyword evidence="4" id="KW-0804">Transcription</keyword>
<evidence type="ECO:0000256" key="6">
    <source>
        <dbReference type="SAM" id="MobiDB-lite"/>
    </source>
</evidence>
<evidence type="ECO:0000313" key="8">
    <source>
        <dbReference type="EMBL" id="TVU27250.1"/>
    </source>
</evidence>
<keyword evidence="9" id="KW-1185">Reference proteome</keyword>
<feature type="non-terminal residue" evidence="8">
    <location>
        <position position="1"/>
    </location>
</feature>
<evidence type="ECO:0000313" key="9">
    <source>
        <dbReference type="Proteomes" id="UP000324897"/>
    </source>
</evidence>
<reference evidence="8 9" key="1">
    <citation type="journal article" date="2019" name="Sci. Rep.">
        <title>A high-quality genome of Eragrostis curvula grass provides insights into Poaceae evolution and supports new strategies to enhance forage quality.</title>
        <authorList>
            <person name="Carballo J."/>
            <person name="Santos B.A.C.M."/>
            <person name="Zappacosta D."/>
            <person name="Garbus I."/>
            <person name="Selva J.P."/>
            <person name="Gallo C.A."/>
            <person name="Diaz A."/>
            <person name="Albertini E."/>
            <person name="Caccamo M."/>
            <person name="Echenique V."/>
        </authorList>
    </citation>
    <scope>NUCLEOTIDE SEQUENCE [LARGE SCALE GENOMIC DNA]</scope>
    <source>
        <strain evidence="9">cv. Victoria</strain>
        <tissue evidence="8">Leaf</tissue>
    </source>
</reference>
<sequence length="252" mass="28395">WSETLRRVPRRNVSSPLQFSIALPHPRQFAMALDSVSLYPGDLGSSRVTRTHQRIRKDERSWTTDTYAPYNDGHQWRKYGEKKLSNSNFPRFYYRCTYKNEMKCAATKQVQQKDTSDPPLFSVTYFNQHTCSTSSNPMGNTRDVAAQSASKKAVSISFSSHSSSEQPTFLTSSATPPSPSIQSYRANQQPDRSAYAHQFHWTGTSSPTSNGPVKMEVDRVSESSNSSSSTGALPRTLLPIGQSRCIEYFHFL</sequence>
<dbReference type="Pfam" id="PF03106">
    <property type="entry name" value="WRKY"/>
    <property type="match status" value="1"/>
</dbReference>
<feature type="region of interest" description="Disordered" evidence="6">
    <location>
        <begin position="160"/>
        <end position="235"/>
    </location>
</feature>
<dbReference type="InterPro" id="IPR044810">
    <property type="entry name" value="WRKY_plant"/>
</dbReference>
<dbReference type="EMBL" id="RWGY01000013">
    <property type="protein sequence ID" value="TVU27250.1"/>
    <property type="molecule type" value="Genomic_DNA"/>
</dbReference>
<evidence type="ECO:0000256" key="5">
    <source>
        <dbReference type="ARBA" id="ARBA00023242"/>
    </source>
</evidence>
<name>A0A5J9UW35_9POAL</name>
<feature type="compositionally biased region" description="Polar residues" evidence="6">
    <location>
        <begin position="165"/>
        <end position="191"/>
    </location>
</feature>
<dbReference type="GO" id="GO:0003700">
    <property type="term" value="F:DNA-binding transcription factor activity"/>
    <property type="evidence" value="ECO:0007669"/>
    <property type="project" value="InterPro"/>
</dbReference>
<proteinExistence type="predicted"/>
<evidence type="ECO:0000256" key="4">
    <source>
        <dbReference type="ARBA" id="ARBA00023163"/>
    </source>
</evidence>
<dbReference type="OrthoDB" id="770297at2759"/>
<evidence type="ECO:0000256" key="1">
    <source>
        <dbReference type="ARBA" id="ARBA00004123"/>
    </source>
</evidence>
<dbReference type="InterPro" id="IPR036576">
    <property type="entry name" value="WRKY_dom_sf"/>
</dbReference>
<gene>
    <name evidence="8" type="ORF">EJB05_29848</name>
</gene>
<dbReference type="Gramene" id="TVU27250">
    <property type="protein sequence ID" value="TVU27250"/>
    <property type="gene ID" value="EJB05_29848"/>
</dbReference>
<dbReference type="Proteomes" id="UP000324897">
    <property type="component" value="Chromosome 2"/>
</dbReference>
<protein>
    <submittedName>
        <fullName evidence="8">EcWRKY-67</fullName>
    </submittedName>
</protein>
<organism evidence="8 9">
    <name type="scientific">Eragrostis curvula</name>
    <name type="common">weeping love grass</name>
    <dbReference type="NCBI Taxonomy" id="38414"/>
    <lineage>
        <taxon>Eukaryota</taxon>
        <taxon>Viridiplantae</taxon>
        <taxon>Streptophyta</taxon>
        <taxon>Embryophyta</taxon>
        <taxon>Tracheophyta</taxon>
        <taxon>Spermatophyta</taxon>
        <taxon>Magnoliopsida</taxon>
        <taxon>Liliopsida</taxon>
        <taxon>Poales</taxon>
        <taxon>Poaceae</taxon>
        <taxon>PACMAD clade</taxon>
        <taxon>Chloridoideae</taxon>
        <taxon>Eragrostideae</taxon>
        <taxon>Eragrostidinae</taxon>
        <taxon>Eragrostis</taxon>
    </lineage>
</organism>
<evidence type="ECO:0000259" key="7">
    <source>
        <dbReference type="PROSITE" id="PS50811"/>
    </source>
</evidence>
<dbReference type="AlphaFoldDB" id="A0A5J9UW35"/>
<dbReference type="InterPro" id="IPR003657">
    <property type="entry name" value="WRKY_dom"/>
</dbReference>
<dbReference type="PANTHER" id="PTHR31282">
    <property type="entry name" value="WRKY TRANSCRIPTION FACTOR 21-RELATED"/>
    <property type="match status" value="1"/>
</dbReference>
<evidence type="ECO:0000256" key="2">
    <source>
        <dbReference type="ARBA" id="ARBA00023015"/>
    </source>
</evidence>